<feature type="transmembrane region" description="Helical" evidence="2">
    <location>
        <begin position="200"/>
        <end position="223"/>
    </location>
</feature>
<feature type="transmembrane region" description="Helical" evidence="2">
    <location>
        <begin position="267"/>
        <end position="287"/>
    </location>
</feature>
<dbReference type="Pfam" id="PF00990">
    <property type="entry name" value="GGDEF"/>
    <property type="match status" value="1"/>
</dbReference>
<feature type="domain" description="GGDEF" evidence="3">
    <location>
        <begin position="500"/>
        <end position="637"/>
    </location>
</feature>
<organism evidence="4 5">
    <name type="scientific">Acetobacterium malicum</name>
    <dbReference type="NCBI Taxonomy" id="52692"/>
    <lineage>
        <taxon>Bacteria</taxon>
        <taxon>Bacillati</taxon>
        <taxon>Bacillota</taxon>
        <taxon>Clostridia</taxon>
        <taxon>Eubacteriales</taxon>
        <taxon>Eubacteriaceae</taxon>
        <taxon>Acetobacterium</taxon>
    </lineage>
</organism>
<comment type="caution">
    <text evidence="4">The sequence shown here is derived from an EMBL/GenBank/DDBJ whole genome shotgun (WGS) entry which is preliminary data.</text>
</comment>
<evidence type="ECO:0000256" key="2">
    <source>
        <dbReference type="SAM" id="Phobius"/>
    </source>
</evidence>
<proteinExistence type="predicted"/>
<dbReference type="PROSITE" id="PS51257">
    <property type="entry name" value="PROKAR_LIPOPROTEIN"/>
    <property type="match status" value="1"/>
</dbReference>
<keyword evidence="5" id="KW-1185">Reference proteome</keyword>
<dbReference type="Gene3D" id="2.60.120.260">
    <property type="entry name" value="Galactose-binding domain-like"/>
    <property type="match status" value="1"/>
</dbReference>
<feature type="transmembrane region" description="Helical" evidence="2">
    <location>
        <begin position="353"/>
        <end position="376"/>
    </location>
</feature>
<feature type="transmembrane region" description="Helical" evidence="2">
    <location>
        <begin position="299"/>
        <end position="318"/>
    </location>
</feature>
<keyword evidence="1" id="KW-0175">Coiled coil</keyword>
<keyword evidence="2" id="KW-1133">Transmembrane helix</keyword>
<dbReference type="InterPro" id="IPR043128">
    <property type="entry name" value="Rev_trsase/Diguanyl_cyclase"/>
</dbReference>
<evidence type="ECO:0000259" key="3">
    <source>
        <dbReference type="PROSITE" id="PS50887"/>
    </source>
</evidence>
<dbReference type="PANTHER" id="PTHR45138">
    <property type="entry name" value="REGULATORY COMPONENTS OF SENSORY TRANSDUCTION SYSTEM"/>
    <property type="match status" value="1"/>
</dbReference>
<reference evidence="4 5" key="1">
    <citation type="journal article" date="2020" name="mSystems">
        <title>Defining Genomic and Predicted Metabolic Features of the Acetobacterium Genus.</title>
        <authorList>
            <person name="Ross D.E."/>
            <person name="Marshall C.W."/>
            <person name="Gulliver D."/>
            <person name="May H.D."/>
            <person name="Norman R.S."/>
        </authorList>
    </citation>
    <scope>NUCLEOTIDE SEQUENCE [LARGE SCALE GENOMIC DNA]</scope>
    <source>
        <strain evidence="4 5">DSM 4132</strain>
    </source>
</reference>
<feature type="coiled-coil region" evidence="1">
    <location>
        <begin position="445"/>
        <end position="472"/>
    </location>
</feature>
<sequence length="644" mass="72654">MVKPKLLFPIIIIMLFLLGGCSSQPTEIEKKAEHGLLDLTQFNLKNEIIPLDGEWAFYWNQLLEPDSLDQGSLSGYVPFPSSWNKYEIDDQKIPGSGYATYQLTFVASDNEILALKLPKVRTAYKLWINGELIATAGTLGTTREAMVPQYLPQIISFEALQGENTVVLQASNFYMSSGGLLTSIFLGGETRLLAMRYNGLAYELFLFGALMMMGVYHLALFFFRKKDRAPLYFGLFCILVAIRTLLIGESFLYFALPDLDFTLARKIQTLTYYLGVPLILMFFRAILPDYFHLFLTKIVLVMGIAYTTVVIFAPTNIYSTINPIYQIWTIFLIIYLFTRLLKIAFHKEKSSGLIILGGLALIATSLIDIITLSPWINDSWPPLIRMIFQGDANSSTGQLIFACLYSLLLAKNFSESLEYRTVMGEKLIEMNTHLDELVLTRTKDLTESNKKVAQQNLELEQINQELQLLSLNDPLTGLWNRRKYKETVGLEWQRCLNHQKPISLLFIDVDYFKNYNDLYGHAAGDECLVQIGATLKATLTRPSDMAVRYGGEEFVVLLSETGKEDALKIARLLLKRIDQLGILHQGSAVKNCITVSIGVASLLPGHHSRHEDLIEIADKALYHAKAKGRNQVVYLDAASHDTPV</sequence>
<dbReference type="InterPro" id="IPR008979">
    <property type="entry name" value="Galactose-bd-like_sf"/>
</dbReference>
<dbReference type="EMBL" id="WJBE01000002">
    <property type="protein sequence ID" value="MBC3898503.1"/>
    <property type="molecule type" value="Genomic_DNA"/>
</dbReference>
<evidence type="ECO:0000256" key="1">
    <source>
        <dbReference type="SAM" id="Coils"/>
    </source>
</evidence>
<dbReference type="InterPro" id="IPR011623">
    <property type="entry name" value="7TMR_DISM_rcpt_extracell_dom1"/>
</dbReference>
<feature type="transmembrane region" description="Helical" evidence="2">
    <location>
        <begin position="230"/>
        <end position="255"/>
    </location>
</feature>
<evidence type="ECO:0000313" key="5">
    <source>
        <dbReference type="Proteomes" id="UP000622405"/>
    </source>
</evidence>
<dbReference type="Pfam" id="PF07695">
    <property type="entry name" value="7TMR-DISM_7TM"/>
    <property type="match status" value="1"/>
</dbReference>
<dbReference type="Proteomes" id="UP000622405">
    <property type="component" value="Unassembled WGS sequence"/>
</dbReference>
<accession>A0ABR6YTK0</accession>
<dbReference type="SUPFAM" id="SSF55073">
    <property type="entry name" value="Nucleotide cyclase"/>
    <property type="match status" value="1"/>
</dbReference>
<name>A0ABR6YTK0_9FIRM</name>
<dbReference type="PANTHER" id="PTHR45138:SF9">
    <property type="entry name" value="DIGUANYLATE CYCLASE DGCM-RELATED"/>
    <property type="match status" value="1"/>
</dbReference>
<evidence type="ECO:0000313" key="4">
    <source>
        <dbReference type="EMBL" id="MBC3898503.1"/>
    </source>
</evidence>
<dbReference type="CDD" id="cd01949">
    <property type="entry name" value="GGDEF"/>
    <property type="match status" value="1"/>
</dbReference>
<feature type="transmembrane region" description="Helical" evidence="2">
    <location>
        <begin position="324"/>
        <end position="341"/>
    </location>
</feature>
<dbReference type="InterPro" id="IPR000160">
    <property type="entry name" value="GGDEF_dom"/>
</dbReference>
<keyword evidence="2" id="KW-0812">Transmembrane</keyword>
<dbReference type="InterPro" id="IPR029787">
    <property type="entry name" value="Nucleotide_cyclase"/>
</dbReference>
<dbReference type="SMART" id="SM00267">
    <property type="entry name" value="GGDEF"/>
    <property type="match status" value="1"/>
</dbReference>
<dbReference type="NCBIfam" id="TIGR00254">
    <property type="entry name" value="GGDEF"/>
    <property type="match status" value="1"/>
</dbReference>
<protein>
    <submittedName>
        <fullName evidence="4">Diguanylate cyclase</fullName>
    </submittedName>
</protein>
<dbReference type="SUPFAM" id="SSF49785">
    <property type="entry name" value="Galactose-binding domain-like"/>
    <property type="match status" value="1"/>
</dbReference>
<dbReference type="PROSITE" id="PS50887">
    <property type="entry name" value="GGDEF"/>
    <property type="match status" value="1"/>
</dbReference>
<dbReference type="InterPro" id="IPR050469">
    <property type="entry name" value="Diguanylate_Cyclase"/>
</dbReference>
<dbReference type="Gene3D" id="3.30.70.270">
    <property type="match status" value="1"/>
</dbReference>
<keyword evidence="2" id="KW-0472">Membrane</keyword>
<gene>
    <name evidence="4" type="ORF">GH811_02580</name>
</gene>
<dbReference type="RefSeq" id="WP_186893167.1">
    <property type="nucleotide sequence ID" value="NZ_WJBE01000002.1"/>
</dbReference>